<dbReference type="Proteomes" id="UP000653099">
    <property type="component" value="Unassembled WGS sequence"/>
</dbReference>
<keyword evidence="1" id="KW-1133">Transmembrane helix</keyword>
<reference evidence="2" key="1">
    <citation type="journal article" date="2014" name="Int. J. Syst. Evol. Microbiol.">
        <title>Complete genome sequence of Corynebacterium casei LMG S-19264T (=DSM 44701T), isolated from a smear-ripened cheese.</title>
        <authorList>
            <consortium name="US DOE Joint Genome Institute (JGI-PGF)"/>
            <person name="Walter F."/>
            <person name="Albersmeier A."/>
            <person name="Kalinowski J."/>
            <person name="Ruckert C."/>
        </authorList>
    </citation>
    <scope>NUCLEOTIDE SEQUENCE</scope>
    <source>
        <strain evidence="2">JCM 14359</strain>
    </source>
</reference>
<keyword evidence="1" id="KW-0812">Transmembrane</keyword>
<evidence type="ECO:0000256" key="1">
    <source>
        <dbReference type="SAM" id="Phobius"/>
    </source>
</evidence>
<dbReference type="InterPro" id="IPR055971">
    <property type="entry name" value="DUF7549"/>
</dbReference>
<feature type="transmembrane region" description="Helical" evidence="1">
    <location>
        <begin position="116"/>
        <end position="138"/>
    </location>
</feature>
<reference evidence="2" key="2">
    <citation type="submission" date="2020-09" db="EMBL/GenBank/DDBJ databases">
        <authorList>
            <person name="Sun Q."/>
            <person name="Ohkuma M."/>
        </authorList>
    </citation>
    <scope>NUCLEOTIDE SEQUENCE</scope>
    <source>
        <strain evidence="2">JCM 14359</strain>
    </source>
</reference>
<evidence type="ECO:0000313" key="3">
    <source>
        <dbReference type="Proteomes" id="UP000653099"/>
    </source>
</evidence>
<dbReference type="Pfam" id="PF24417">
    <property type="entry name" value="DUF7549"/>
    <property type="match status" value="1"/>
</dbReference>
<dbReference type="RefSeq" id="WP_188786049.1">
    <property type="nucleotide sequence ID" value="NZ_BMOC01000003.1"/>
</dbReference>
<keyword evidence="3" id="KW-1185">Reference proteome</keyword>
<sequence length="167" mass="17444">MTWVRTEYAGALAVVSTWLAAFVPWNITYSAGVSGGAVLFVRFPFVQIRYAFGVPVARRVAVSDPVSATAFQAGQSIQVAYQTWAAGAGVLAVAVVVATVYYRYEDAVESGPVDPVWLLGGLLGLSGVVLGVATYLLATRGFPGVPVPVGVVLLVILGGVLLTVDRE</sequence>
<dbReference type="AlphaFoldDB" id="A0A830EN13"/>
<organism evidence="2 3">
    <name type="scientific">Halobellus salinus</name>
    <dbReference type="NCBI Taxonomy" id="931585"/>
    <lineage>
        <taxon>Archaea</taxon>
        <taxon>Methanobacteriati</taxon>
        <taxon>Methanobacteriota</taxon>
        <taxon>Stenosarchaea group</taxon>
        <taxon>Halobacteria</taxon>
        <taxon>Halobacteriales</taxon>
        <taxon>Haloferacaceae</taxon>
        <taxon>Halobellus</taxon>
    </lineage>
</organism>
<evidence type="ECO:0000313" key="2">
    <source>
        <dbReference type="EMBL" id="GGJ00094.1"/>
    </source>
</evidence>
<feature type="transmembrane region" description="Helical" evidence="1">
    <location>
        <begin position="84"/>
        <end position="104"/>
    </location>
</feature>
<name>A0A830EN13_9EURY</name>
<dbReference type="OrthoDB" id="238194at2157"/>
<evidence type="ECO:0008006" key="4">
    <source>
        <dbReference type="Google" id="ProtNLM"/>
    </source>
</evidence>
<comment type="caution">
    <text evidence="2">The sequence shown here is derived from an EMBL/GenBank/DDBJ whole genome shotgun (WGS) entry which is preliminary data.</text>
</comment>
<proteinExistence type="predicted"/>
<feature type="transmembrane region" description="Helical" evidence="1">
    <location>
        <begin position="144"/>
        <end position="164"/>
    </location>
</feature>
<gene>
    <name evidence="2" type="ORF">GCM10008995_07430</name>
</gene>
<accession>A0A830EN13</accession>
<protein>
    <recommendedName>
        <fullName evidence="4">TIGR04206 family protein</fullName>
    </recommendedName>
</protein>
<keyword evidence="1" id="KW-0472">Membrane</keyword>
<dbReference type="EMBL" id="BMOC01000003">
    <property type="protein sequence ID" value="GGJ00094.1"/>
    <property type="molecule type" value="Genomic_DNA"/>
</dbReference>